<name>A0A0S4JTG9_BODSA</name>
<dbReference type="EMBL" id="CYKH01002075">
    <property type="protein sequence ID" value="CUG92696.1"/>
    <property type="molecule type" value="Genomic_DNA"/>
</dbReference>
<keyword evidence="3" id="KW-1185">Reference proteome</keyword>
<evidence type="ECO:0000256" key="1">
    <source>
        <dbReference type="SAM" id="MobiDB-lite"/>
    </source>
</evidence>
<feature type="compositionally biased region" description="Gly residues" evidence="1">
    <location>
        <begin position="951"/>
        <end position="961"/>
    </location>
</feature>
<dbReference type="GO" id="GO:0006383">
    <property type="term" value="P:transcription by RNA polymerase III"/>
    <property type="evidence" value="ECO:0007669"/>
    <property type="project" value="InterPro"/>
</dbReference>
<organism evidence="2 3">
    <name type="scientific">Bodo saltans</name>
    <name type="common">Flagellated protozoan</name>
    <dbReference type="NCBI Taxonomy" id="75058"/>
    <lineage>
        <taxon>Eukaryota</taxon>
        <taxon>Discoba</taxon>
        <taxon>Euglenozoa</taxon>
        <taxon>Kinetoplastea</taxon>
        <taxon>Metakinetoplastina</taxon>
        <taxon>Eubodonida</taxon>
        <taxon>Bodonidae</taxon>
        <taxon>Bodo</taxon>
    </lineage>
</organism>
<feature type="compositionally biased region" description="Low complexity" evidence="1">
    <location>
        <begin position="267"/>
        <end position="296"/>
    </location>
</feature>
<dbReference type="PANTHER" id="PTHR23082:SF0">
    <property type="entry name" value="GENERAL TRANSCRIPTION FACTOR 3C POLYPEPTIDE 3"/>
    <property type="match status" value="1"/>
</dbReference>
<proteinExistence type="predicted"/>
<dbReference type="PANTHER" id="PTHR23082">
    <property type="entry name" value="TRANSCRIPTION INITIATION FACTOR IIIC TFIIIC , POLYPEPTIDE 3-RELATED"/>
    <property type="match status" value="1"/>
</dbReference>
<evidence type="ECO:0000313" key="2">
    <source>
        <dbReference type="EMBL" id="CUG92696.1"/>
    </source>
</evidence>
<dbReference type="GO" id="GO:0000127">
    <property type="term" value="C:transcription factor TFIIIC complex"/>
    <property type="evidence" value="ECO:0007669"/>
    <property type="project" value="TreeGrafter"/>
</dbReference>
<accession>A0A0S4JTG9</accession>
<dbReference type="OMA" id="DIVLWEE"/>
<dbReference type="OrthoDB" id="9991317at2759"/>
<dbReference type="InterPro" id="IPR039340">
    <property type="entry name" value="Tfc4/TFIIIC-102/Sfc4"/>
</dbReference>
<feature type="region of interest" description="Disordered" evidence="1">
    <location>
        <begin position="947"/>
        <end position="976"/>
    </location>
</feature>
<feature type="region of interest" description="Disordered" evidence="1">
    <location>
        <begin position="762"/>
        <end position="814"/>
    </location>
</feature>
<dbReference type="InterPro" id="IPR011990">
    <property type="entry name" value="TPR-like_helical_dom_sf"/>
</dbReference>
<feature type="region of interest" description="Disordered" evidence="1">
    <location>
        <begin position="1"/>
        <end position="24"/>
    </location>
</feature>
<sequence length="1409" mass="152888">MNDDLATISRSSDNSKRVGRKVNPENFSNERLKANYDDYLAKAQDHFLHRRFALASAFASRGARIYPTAQIFGLLAAIQEGLGHFDRASDFRLLQAFLGKDATLWQELLGEFLQQQKFFKATVCLQRLSTLEHADAARYRSLQIQLADLLVGLGEIKRASGILINLWQSSRYRDFEVFASLASMFFQIGRWSALNQLIKESFEHGFRKKNHRIGSAAVAQLRSKAEDDAESPSATEYSAETKRRQSKRISFMDSLMEEKEKSDENNQPQQQPTTITTTSGPILTSTSASSSSAQHDSSSEFGFDNLEDSSTTSLSAMIKSNMNDDASKIDLSTGSAKKNFLTLVNVQTELLNEQGKFEKTIVIVQRCAAHLDVPVLELPPDVLLRYGVALAFIGGSQFDDACHSVFDSLLMTSSLDVYGDALYDAAVSLESTGRREAAMRIFEALRRFQTFVANSEGLDISDDDGEDARMMIIIMTPTVVGGSSRVEELREKAERRIASEERRAARGTVKTTLAALTFYIGKCLVGLGRDSDAFAEFQAVLVLDPSHAESRVELSRLFMALGDLQSAATAVTPRDADDAYQTVLLSAQLLPVLKAQGRLLEAIGVGVALFQLFLANHDDEGDRLSTMSGMSGASRRRSRAGGSLYSMPTLTRASSSLVPASALSDAMNVPLGSSIAAGSMASASSLASKTYGFLKNRDAIAATFRSTASSMSAVTLSKRGSLTSTYAGSAAAASSIAGGGGARSDIGGLWNKDTTQLFTFNRRRQQQPPSSLDNSSQPPATTRQSNTMLVKRGGLTARQQRRREQKSAGQRRMEEYAQRLAADTAKKVRSNQNNDDENAAMILDNDAVDGASVGNLEDLEEMERMLAEEEAQLLLERRHSDEDGDPNHIPTQQHRGGRRTELPTNNDYGVVGDEAEDHLRTMDLQQIASNTFDDPHMAALFLECTGSSGQKDGGGEGGGPVGINAATAPPAPPPPPPNSHDILRMIGKNQLIALAVDVVSCYSELERYVEAKEFGRIILLRWSALHHRSKTYSHHALAHKLRLALLKTSLLSGETEDAVTTALQLLSSAGDGEEEDILGWRNECWAVLATLSEINSHGTTPLLLRMLVTVCTSDDDGVVPPRQQQTTNSGGGTSGHILGRDISLATLFRHKAITVPGLCNIANASLSSGVVRPALNTYLLALSMRPHCPFLNFMVGISYCCAASQRTSGCVHDLVSSGLHYVQEYRRLSLASLSSLSTGVVADSDSLSHKKATQRYSQDGVAALGTGAAESMIGAAFYTNDLVHCQQSDAVTYHNAKRLEVEYNTARVLHYLNLHYLCVPMYEALITEGKRLLSSLLSSQSSSLSSSAAAQPIRMAQGQEQKKESPAPPPTTLTDAIALLVRCASINLYVLYSGVSENGPLAVSWLPEL</sequence>
<feature type="compositionally biased region" description="Polar residues" evidence="1">
    <location>
        <begin position="766"/>
        <end position="788"/>
    </location>
</feature>
<evidence type="ECO:0000313" key="3">
    <source>
        <dbReference type="Proteomes" id="UP000051952"/>
    </source>
</evidence>
<feature type="region of interest" description="Disordered" evidence="1">
    <location>
        <begin position="222"/>
        <end position="304"/>
    </location>
</feature>
<feature type="region of interest" description="Disordered" evidence="1">
    <location>
        <begin position="878"/>
        <end position="906"/>
    </location>
</feature>
<dbReference type="Gene3D" id="1.25.40.10">
    <property type="entry name" value="Tetratricopeptide repeat domain"/>
    <property type="match status" value="1"/>
</dbReference>
<reference evidence="3" key="1">
    <citation type="submission" date="2015-09" db="EMBL/GenBank/DDBJ databases">
        <authorList>
            <consortium name="Pathogen Informatics"/>
        </authorList>
    </citation>
    <scope>NUCLEOTIDE SEQUENCE [LARGE SCALE GENOMIC DNA]</scope>
    <source>
        <strain evidence="3">Lake Konstanz</strain>
    </source>
</reference>
<dbReference type="Proteomes" id="UP000051952">
    <property type="component" value="Unassembled WGS sequence"/>
</dbReference>
<dbReference type="SUPFAM" id="SSF48452">
    <property type="entry name" value="TPR-like"/>
    <property type="match status" value="1"/>
</dbReference>
<gene>
    <name evidence="2" type="ORF">BSAL_38905</name>
</gene>
<protein>
    <submittedName>
        <fullName evidence="2">Uncharacterized protein</fullName>
    </submittedName>
</protein>